<dbReference type="EMBL" id="NBNE01021219">
    <property type="protein sequence ID" value="OWY91046.1"/>
    <property type="molecule type" value="Genomic_DNA"/>
</dbReference>
<protein>
    <submittedName>
        <fullName evidence="1">Uncharacterized protein</fullName>
    </submittedName>
</protein>
<name>A0A225UEL9_9STRA</name>
<reference evidence="2" key="1">
    <citation type="submission" date="2017-03" db="EMBL/GenBank/DDBJ databases">
        <title>Phytopthora megakarya and P. palmivora, two closely related causual agents of cacao black pod achieved similar genome size and gene model numbers by different mechanisms.</title>
        <authorList>
            <person name="Ali S."/>
            <person name="Shao J."/>
            <person name="Larry D.J."/>
            <person name="Kronmiller B."/>
            <person name="Shen D."/>
            <person name="Strem M.D."/>
            <person name="Melnick R.L."/>
            <person name="Guiltinan M.J."/>
            <person name="Tyler B.M."/>
            <person name="Meinhardt L.W."/>
            <person name="Bailey B.A."/>
        </authorList>
    </citation>
    <scope>NUCLEOTIDE SEQUENCE [LARGE SCALE GENOMIC DNA]</scope>
    <source>
        <strain evidence="2">zdho120</strain>
    </source>
</reference>
<sequence length="199" mass="22220">MGDDQMRIKLDSGARYIIAGTEWMQYGDKVTNDAPVDYVEGIGGFLLDVVDVWRFEFKTVFGERISVEACVIDGCTEEFLLGVDFMRTKGATMDLDRNEVAAVRMIRKADLQGSTVTPIEVSMTARDGERGRFLPTKTTGSVLLVATVRCELGRWIPIDDDMEVVYLGGQLDTERVRSWLMELGDDETPQEGEEMSTLG</sequence>
<proteinExistence type="predicted"/>
<dbReference type="OrthoDB" id="119884at2759"/>
<keyword evidence="2" id="KW-1185">Reference proteome</keyword>
<dbReference type="InterPro" id="IPR021109">
    <property type="entry name" value="Peptidase_aspartic_dom_sf"/>
</dbReference>
<evidence type="ECO:0000313" key="1">
    <source>
        <dbReference type="EMBL" id="OWY91046.1"/>
    </source>
</evidence>
<evidence type="ECO:0000313" key="2">
    <source>
        <dbReference type="Proteomes" id="UP000198211"/>
    </source>
</evidence>
<gene>
    <name evidence="1" type="ORF">PHMEG_00040539</name>
</gene>
<dbReference type="AlphaFoldDB" id="A0A225UEL9"/>
<comment type="caution">
    <text evidence="1">The sequence shown here is derived from an EMBL/GenBank/DDBJ whole genome shotgun (WGS) entry which is preliminary data.</text>
</comment>
<dbReference type="Gene3D" id="2.40.70.10">
    <property type="entry name" value="Acid Proteases"/>
    <property type="match status" value="1"/>
</dbReference>
<organism evidence="1 2">
    <name type="scientific">Phytophthora megakarya</name>
    <dbReference type="NCBI Taxonomy" id="4795"/>
    <lineage>
        <taxon>Eukaryota</taxon>
        <taxon>Sar</taxon>
        <taxon>Stramenopiles</taxon>
        <taxon>Oomycota</taxon>
        <taxon>Peronosporomycetes</taxon>
        <taxon>Peronosporales</taxon>
        <taxon>Peronosporaceae</taxon>
        <taxon>Phytophthora</taxon>
    </lineage>
</organism>
<dbReference type="Proteomes" id="UP000198211">
    <property type="component" value="Unassembled WGS sequence"/>
</dbReference>
<accession>A0A225UEL9</accession>